<dbReference type="InterPro" id="IPR041664">
    <property type="entry name" value="AAA_16"/>
</dbReference>
<dbReference type="InterPro" id="IPR027417">
    <property type="entry name" value="P-loop_NTPase"/>
</dbReference>
<evidence type="ECO:0000259" key="1">
    <source>
        <dbReference type="Pfam" id="PF13191"/>
    </source>
</evidence>
<reference evidence="2 3" key="1">
    <citation type="submission" date="2013-10" db="EMBL/GenBank/DDBJ databases">
        <title>Complete genome sequence of Corynebacterium lactis DSM 45799(T), isolated from raw cow milk.</title>
        <authorList>
            <person name="Ruckert C."/>
            <person name="Albersmeier A."/>
            <person name="Lipski A."/>
            <person name="Kalinowski J."/>
        </authorList>
    </citation>
    <scope>NUCLEOTIDE SEQUENCE [LARGE SCALE GENOMIC DNA]</scope>
    <source>
        <strain evidence="2 3">RW2-5</strain>
    </source>
</reference>
<protein>
    <recommendedName>
        <fullName evidence="1">Orc1-like AAA ATPase domain-containing protein</fullName>
    </recommendedName>
</protein>
<dbReference type="PANTHER" id="PTHR34301:SF8">
    <property type="entry name" value="ATPASE DOMAIN-CONTAINING PROTEIN"/>
    <property type="match status" value="1"/>
</dbReference>
<dbReference type="EMBL" id="CP006841">
    <property type="protein sequence ID" value="ALA66638.1"/>
    <property type="molecule type" value="Genomic_DNA"/>
</dbReference>
<evidence type="ECO:0000313" key="3">
    <source>
        <dbReference type="Proteomes" id="UP000058446"/>
    </source>
</evidence>
<dbReference type="SUPFAM" id="SSF52540">
    <property type="entry name" value="P-loop containing nucleoside triphosphate hydrolases"/>
    <property type="match status" value="1"/>
</dbReference>
<evidence type="ECO:0000313" key="2">
    <source>
        <dbReference type="EMBL" id="ALA66638.1"/>
    </source>
</evidence>
<feature type="domain" description="Orc1-like AAA ATPase" evidence="1">
    <location>
        <begin position="19"/>
        <end position="168"/>
    </location>
</feature>
<dbReference type="PATRIC" id="fig|1408189.4.peg.315"/>
<dbReference type="STRING" id="1408189.CLAC_01580"/>
<dbReference type="AlphaFoldDB" id="A0A0K2GY73"/>
<dbReference type="Proteomes" id="UP000058446">
    <property type="component" value="Chromosome"/>
</dbReference>
<dbReference type="Pfam" id="PF13191">
    <property type="entry name" value="AAA_16"/>
    <property type="match status" value="1"/>
</dbReference>
<dbReference type="KEGG" id="clw:CLAC_01580"/>
<keyword evidence="3" id="KW-1185">Reference proteome</keyword>
<organism evidence="2 3">
    <name type="scientific">Corynebacterium lactis RW2-5</name>
    <dbReference type="NCBI Taxonomy" id="1408189"/>
    <lineage>
        <taxon>Bacteria</taxon>
        <taxon>Bacillati</taxon>
        <taxon>Actinomycetota</taxon>
        <taxon>Actinomycetes</taxon>
        <taxon>Mycobacteriales</taxon>
        <taxon>Corynebacteriaceae</taxon>
        <taxon>Corynebacterium</taxon>
    </lineage>
</organism>
<sequence>MNRTSNPFRATLGSTPPYLAGRQNEIADFADALDDGPGSHERISLITGLRGVGKTVLLNAFEDEARSRSWWVISETATAGFSGRIVDTLFRLAEDTLRTHKRRLSGVTLPTIGGIQFSDVLQHQPQVTLRSALTDLLDWQEKVDRQLGQEPVGLLITLDELHYHRRDEVIEFGTTIQHLVREERNIAVAMAGIPQSIRPLLASQEGKNPVTFLRRANRIDLGLIGKDEVKAALTEPVENAGFSWEPDALDDAVEACGGYPFMIQLIGQQCFKRSEGTVITARSVSEGATVAKRRLGQLVHEPALADLSEVDRTFLVAMAADDGPSSMSDIAERLGANPQYAGNYRRRLIEAEIIVSSRYGFVDFELPYMREYLREHAAVSVFKGQKDTDSKD</sequence>
<dbReference type="RefSeq" id="WP_053411413.1">
    <property type="nucleotide sequence ID" value="NZ_CP006841.1"/>
</dbReference>
<dbReference type="Gene3D" id="3.40.50.300">
    <property type="entry name" value="P-loop containing nucleotide triphosphate hydrolases"/>
    <property type="match status" value="1"/>
</dbReference>
<name>A0A0K2GY73_9CORY</name>
<proteinExistence type="predicted"/>
<dbReference type="PANTHER" id="PTHR34301">
    <property type="entry name" value="DNA-BINDING PROTEIN-RELATED"/>
    <property type="match status" value="1"/>
</dbReference>
<accession>A0A0K2GY73</accession>
<dbReference type="OrthoDB" id="2020141at2"/>
<gene>
    <name evidence="2" type="ORF">CLAC_01580</name>
</gene>